<organism evidence="2 3">
    <name type="scientific">Grifola frondosa</name>
    <name type="common">Maitake</name>
    <name type="synonym">Polyporus frondosus</name>
    <dbReference type="NCBI Taxonomy" id="5627"/>
    <lineage>
        <taxon>Eukaryota</taxon>
        <taxon>Fungi</taxon>
        <taxon>Dikarya</taxon>
        <taxon>Basidiomycota</taxon>
        <taxon>Agaricomycotina</taxon>
        <taxon>Agaricomycetes</taxon>
        <taxon>Polyporales</taxon>
        <taxon>Grifolaceae</taxon>
        <taxon>Grifola</taxon>
    </lineage>
</organism>
<protein>
    <submittedName>
        <fullName evidence="2">Uncharacterized protein</fullName>
    </submittedName>
</protein>
<dbReference type="AlphaFoldDB" id="A0A1C7M3B5"/>
<feature type="region of interest" description="Disordered" evidence="1">
    <location>
        <begin position="122"/>
        <end position="153"/>
    </location>
</feature>
<comment type="caution">
    <text evidence="2">The sequence shown here is derived from an EMBL/GenBank/DDBJ whole genome shotgun (WGS) entry which is preliminary data.</text>
</comment>
<dbReference type="EMBL" id="LUGG01000013">
    <property type="protein sequence ID" value="OBZ70849.1"/>
    <property type="molecule type" value="Genomic_DNA"/>
</dbReference>
<feature type="region of interest" description="Disordered" evidence="1">
    <location>
        <begin position="1"/>
        <end position="67"/>
    </location>
</feature>
<evidence type="ECO:0000256" key="1">
    <source>
        <dbReference type="SAM" id="MobiDB-lite"/>
    </source>
</evidence>
<accession>A0A1C7M3B5</accession>
<dbReference type="STRING" id="5627.A0A1C7M3B5"/>
<name>A0A1C7M3B5_GRIFR</name>
<feature type="region of interest" description="Disordered" evidence="1">
    <location>
        <begin position="166"/>
        <end position="302"/>
    </location>
</feature>
<feature type="compositionally biased region" description="Low complexity" evidence="1">
    <location>
        <begin position="12"/>
        <end position="27"/>
    </location>
</feature>
<evidence type="ECO:0000313" key="3">
    <source>
        <dbReference type="Proteomes" id="UP000092993"/>
    </source>
</evidence>
<dbReference type="OrthoDB" id="2576334at2759"/>
<reference evidence="2 3" key="1">
    <citation type="submission" date="2016-03" db="EMBL/GenBank/DDBJ databases">
        <title>Whole genome sequencing of Grifola frondosa 9006-11.</title>
        <authorList>
            <person name="Min B."/>
            <person name="Park H."/>
            <person name="Kim J.-G."/>
            <person name="Cho H."/>
            <person name="Oh Y.-L."/>
            <person name="Kong W.-S."/>
            <person name="Choi I.-G."/>
        </authorList>
    </citation>
    <scope>NUCLEOTIDE SEQUENCE [LARGE SCALE GENOMIC DNA]</scope>
    <source>
        <strain evidence="2 3">9006-11</strain>
    </source>
</reference>
<dbReference type="Proteomes" id="UP000092993">
    <property type="component" value="Unassembled WGS sequence"/>
</dbReference>
<feature type="compositionally biased region" description="Low complexity" evidence="1">
    <location>
        <begin position="36"/>
        <end position="47"/>
    </location>
</feature>
<feature type="compositionally biased region" description="Polar residues" evidence="1">
    <location>
        <begin position="166"/>
        <end position="181"/>
    </location>
</feature>
<sequence>MTEEPSRPEPVFSFLDFSSSTSTSLSSGQPRSTRQSASNSNSGTSSSKSKRNTGSEHSARSQSINWASLSPDRRISLGLSMSIAGGPTTSHPSLIPNISLQPVALPPAVPPLPVLSAHLRDPSVPETEAEGPNQLFPYDAAGQLPSPTDSIPYTVSDIHFRHSVQSEFTQASDSRRTSVNRMSGLHRPPHPPLPGSAGPSSPTRPTHQREGSASESQVVPPFIVQRLLGMHPGSHQGTPFGSPTVPGFSGQGAAPSGTARPQTPQSAQQTPSTGTPAGASATTSAPPSSGTTVFGFQLGRHR</sequence>
<evidence type="ECO:0000313" key="2">
    <source>
        <dbReference type="EMBL" id="OBZ70849.1"/>
    </source>
</evidence>
<gene>
    <name evidence="2" type="ORF">A0H81_09221</name>
</gene>
<feature type="compositionally biased region" description="Low complexity" evidence="1">
    <location>
        <begin position="261"/>
        <end position="292"/>
    </location>
</feature>
<proteinExistence type="predicted"/>
<keyword evidence="3" id="KW-1185">Reference proteome</keyword>